<proteinExistence type="predicted"/>
<dbReference type="Gramene" id="rna-AYBTSS11_LOCUS16648">
    <property type="protein sequence ID" value="CAJ1956414.1"/>
    <property type="gene ID" value="gene-AYBTSS11_LOCUS16648"/>
</dbReference>
<keyword evidence="2" id="KW-1185">Reference proteome</keyword>
<accession>A0AA86VDY6</accession>
<sequence>MRRVGSGRALQGQTVCLQTRSAVPSSSLNTVKRYLLSILGNHSLLIASHMRRVGSGAGSTRCTIWQLASLETRGSASSAKILSGWAAEHLKYYRQVTTTCPGSVCLVGSGAGSTRCTIWQLASLETRGSASSAKILSGWAAEHLKYYRQVTTTCPGPSWIRGRLYKVYNMAASVIGDKGFCVLC</sequence>
<dbReference type="AlphaFoldDB" id="A0AA86VDY6"/>
<gene>
    <name evidence="1" type="ORF">AYBTSS11_LOCUS16648</name>
</gene>
<reference evidence="1" key="1">
    <citation type="submission" date="2023-10" db="EMBL/GenBank/DDBJ databases">
        <authorList>
            <person name="Domelevo Entfellner J.-B."/>
        </authorList>
    </citation>
    <scope>NUCLEOTIDE SEQUENCE</scope>
</reference>
<dbReference type="EMBL" id="OY731402">
    <property type="protein sequence ID" value="CAJ1956414.1"/>
    <property type="molecule type" value="Genomic_DNA"/>
</dbReference>
<evidence type="ECO:0000313" key="2">
    <source>
        <dbReference type="Proteomes" id="UP001189624"/>
    </source>
</evidence>
<dbReference type="Proteomes" id="UP001189624">
    <property type="component" value="Chromosome 5"/>
</dbReference>
<protein>
    <submittedName>
        <fullName evidence="1">Uncharacterized protein</fullName>
    </submittedName>
</protein>
<evidence type="ECO:0000313" key="1">
    <source>
        <dbReference type="EMBL" id="CAJ1956414.1"/>
    </source>
</evidence>
<organism evidence="1 2">
    <name type="scientific">Sphenostylis stenocarpa</name>
    <dbReference type="NCBI Taxonomy" id="92480"/>
    <lineage>
        <taxon>Eukaryota</taxon>
        <taxon>Viridiplantae</taxon>
        <taxon>Streptophyta</taxon>
        <taxon>Embryophyta</taxon>
        <taxon>Tracheophyta</taxon>
        <taxon>Spermatophyta</taxon>
        <taxon>Magnoliopsida</taxon>
        <taxon>eudicotyledons</taxon>
        <taxon>Gunneridae</taxon>
        <taxon>Pentapetalae</taxon>
        <taxon>rosids</taxon>
        <taxon>fabids</taxon>
        <taxon>Fabales</taxon>
        <taxon>Fabaceae</taxon>
        <taxon>Papilionoideae</taxon>
        <taxon>50 kb inversion clade</taxon>
        <taxon>NPAAA clade</taxon>
        <taxon>indigoferoid/millettioid clade</taxon>
        <taxon>Phaseoleae</taxon>
        <taxon>Sphenostylis</taxon>
    </lineage>
</organism>
<name>A0AA86VDY6_9FABA</name>